<evidence type="ECO:0000256" key="4">
    <source>
        <dbReference type="ARBA" id="ARBA00023145"/>
    </source>
</evidence>
<name>A0ABX0WS74_9BURK</name>
<comment type="caution">
    <text evidence="6">The sequence shown here is derived from an EMBL/GenBank/DDBJ whole genome shotgun (WGS) entry which is preliminary data.</text>
</comment>
<dbReference type="InterPro" id="IPR043146">
    <property type="entry name" value="Penicillin_amidase_N_B-knob"/>
</dbReference>
<evidence type="ECO:0000313" key="6">
    <source>
        <dbReference type="EMBL" id="NJB65601.1"/>
    </source>
</evidence>
<dbReference type="GO" id="GO:0008953">
    <property type="term" value="F:penicillin amidase activity"/>
    <property type="evidence" value="ECO:0007669"/>
    <property type="project" value="UniProtKB-EC"/>
</dbReference>
<dbReference type="InterPro" id="IPR023343">
    <property type="entry name" value="Penicillin_amidase_dom1"/>
</dbReference>
<feature type="chain" id="PRO_5045539217" evidence="5">
    <location>
        <begin position="24"/>
        <end position="811"/>
    </location>
</feature>
<evidence type="ECO:0000256" key="2">
    <source>
        <dbReference type="ARBA" id="ARBA00022729"/>
    </source>
</evidence>
<dbReference type="PANTHER" id="PTHR34218:SF3">
    <property type="entry name" value="ACYL-HOMOSERINE LACTONE ACYLASE PVDQ"/>
    <property type="match status" value="1"/>
</dbReference>
<keyword evidence="4" id="KW-0865">Zymogen</keyword>
<keyword evidence="2 5" id="KW-0732">Signal</keyword>
<dbReference type="EMBL" id="JAATIZ010000003">
    <property type="protein sequence ID" value="NJB65601.1"/>
    <property type="molecule type" value="Genomic_DNA"/>
</dbReference>
<dbReference type="PANTHER" id="PTHR34218">
    <property type="entry name" value="PEPTIDASE S45 PENICILLIN AMIDASE"/>
    <property type="match status" value="1"/>
</dbReference>
<dbReference type="Gene3D" id="1.10.287.150">
    <property type="match status" value="1"/>
</dbReference>
<dbReference type="Gene3D" id="2.30.120.10">
    <property type="match status" value="1"/>
</dbReference>
<reference evidence="6 7" key="1">
    <citation type="submission" date="2020-03" db="EMBL/GenBank/DDBJ databases">
        <title>Genomic Encyclopedia of Type Strains, Phase IV (KMG-IV): sequencing the most valuable type-strain genomes for metagenomic binning, comparative biology and taxonomic classification.</title>
        <authorList>
            <person name="Goeker M."/>
        </authorList>
    </citation>
    <scope>NUCLEOTIDE SEQUENCE [LARGE SCALE GENOMIC DNA]</scope>
    <source>
        <strain evidence="6 7">DSM 26613</strain>
    </source>
</reference>
<accession>A0ABX0WS74</accession>
<comment type="similarity">
    <text evidence="1">Belongs to the peptidase S45 family.</text>
</comment>
<evidence type="ECO:0000313" key="7">
    <source>
        <dbReference type="Proteomes" id="UP000783934"/>
    </source>
</evidence>
<feature type="signal peptide" evidence="5">
    <location>
        <begin position="1"/>
        <end position="23"/>
    </location>
</feature>
<keyword evidence="7" id="KW-1185">Reference proteome</keyword>
<sequence>MPIKALRLSMGLTVSAIAMSLLAGCATPTTSVQKDVTIKRDQYGVPHVYAADTYGVFYGYGYAIATDRLFQMEMAKRTGWGTVAEVLGPDYLETDKATHSRFDPADIQRQVQALSPEDYAIFSGYAAGFSQRVKEVLTKPNQLLPQEFSEYGFLPSEWVAEDIAMVWVGLILNRFFASSSEVTNLQLLQQLQHDQGAKRGQQLYDQLKWLNDPAAPVIIPERLHSAAQPTAVDYLQPLSEQGATHYHHAARLALGDGVMNGVPTASNAWVMSAAKTQEAVPVLYNGPQQGWYTPAITYGIGLHGAGYDLTGITAVGLPAILFGTNGQIAWGSTVGSLDTNDVYQLQLNPDNPLEYWYKGAYRPLEHKAIRIAVKGQDPVELDVYKSEQGYVSAWDTANHTAYANRRSWEGVEIETLLGWAEAAKASNWDEFMQQAQRVAASITWFYADANNTIGAAGLGRLPIRPETQSIQFPAKGDGSMEWLGFHPFSQNPKTLNPSQGFIASWNNKISADLLADSSNFSAVDRVNELLAPLTARAQLSQEEIWAVNQQGAWADLHARYFMPYIVAAAQQPQASQRVKQLASELAAWNYTLKPNAQQTHYEGVAPAVLRAWLEQLTELVLAPNLPASVLRTYQVPFYVGANDPRSAQPAAASKLLWNALQQDQSSVPQTIDFLRGRSASEVSLQALERAVQQLSAKHGTNSDQWRVPVPTMLFSHKNAVGVPWGSATHEQSIPVYGNSGSANFMVILDKAQFRMCSVIAPGQSGFVHPDGQVDPHYADQLALYANYQCKNDAVGPDQIEQATTSITTLSY</sequence>
<dbReference type="InterPro" id="IPR002692">
    <property type="entry name" value="S45"/>
</dbReference>
<evidence type="ECO:0000256" key="1">
    <source>
        <dbReference type="ARBA" id="ARBA00006586"/>
    </source>
</evidence>
<keyword evidence="3 6" id="KW-0378">Hydrolase</keyword>
<dbReference type="InterPro" id="IPR029055">
    <property type="entry name" value="Ntn_hydrolases_N"/>
</dbReference>
<dbReference type="Gene3D" id="3.60.20.10">
    <property type="entry name" value="Glutamine Phosphoribosylpyrophosphate, subunit 1, domain 1"/>
    <property type="match status" value="1"/>
</dbReference>
<dbReference type="RefSeq" id="WP_167661572.1">
    <property type="nucleotide sequence ID" value="NZ_BMCQ01000003.1"/>
</dbReference>
<dbReference type="EC" id="3.5.1.11" evidence="6"/>
<dbReference type="Proteomes" id="UP000783934">
    <property type="component" value="Unassembled WGS sequence"/>
</dbReference>
<dbReference type="Gene3D" id="1.10.1400.10">
    <property type="match status" value="1"/>
</dbReference>
<protein>
    <submittedName>
        <fullName evidence="6">Penicillin amidase</fullName>
        <ecNumber evidence="6">3.5.1.11</ecNumber>
    </submittedName>
</protein>
<dbReference type="Pfam" id="PF01804">
    <property type="entry name" value="Penicil_amidase"/>
    <property type="match status" value="1"/>
</dbReference>
<dbReference type="Gene3D" id="1.10.439.10">
    <property type="entry name" value="Penicillin Amidohydrolase, domain 1"/>
    <property type="match status" value="1"/>
</dbReference>
<dbReference type="SUPFAM" id="SSF56235">
    <property type="entry name" value="N-terminal nucleophile aminohydrolases (Ntn hydrolases)"/>
    <property type="match status" value="1"/>
</dbReference>
<gene>
    <name evidence="6" type="ORF">GGR41_001850</name>
</gene>
<dbReference type="PIRSF" id="PIRSF001227">
    <property type="entry name" value="Pen_acylase"/>
    <property type="match status" value="1"/>
</dbReference>
<evidence type="ECO:0000256" key="5">
    <source>
        <dbReference type="SAM" id="SignalP"/>
    </source>
</evidence>
<evidence type="ECO:0000256" key="3">
    <source>
        <dbReference type="ARBA" id="ARBA00022801"/>
    </source>
</evidence>
<dbReference type="InterPro" id="IPR043147">
    <property type="entry name" value="Penicillin_amidase_A-knob"/>
</dbReference>
<dbReference type="InterPro" id="IPR014395">
    <property type="entry name" value="Pen/GL7ACA/AHL_acylase"/>
</dbReference>
<dbReference type="PROSITE" id="PS51257">
    <property type="entry name" value="PROKAR_LIPOPROTEIN"/>
    <property type="match status" value="1"/>
</dbReference>
<organism evidence="6 7">
    <name type="scientific">Paenalcaligenes hominis</name>
    <dbReference type="NCBI Taxonomy" id="643674"/>
    <lineage>
        <taxon>Bacteria</taxon>
        <taxon>Pseudomonadati</taxon>
        <taxon>Pseudomonadota</taxon>
        <taxon>Betaproteobacteria</taxon>
        <taxon>Burkholderiales</taxon>
        <taxon>Alcaligenaceae</taxon>
        <taxon>Paenalcaligenes</taxon>
    </lineage>
</organism>
<proteinExistence type="inferred from homology"/>